<evidence type="ECO:0000256" key="3">
    <source>
        <dbReference type="ARBA" id="ARBA00022692"/>
    </source>
</evidence>
<evidence type="ECO:0000256" key="2">
    <source>
        <dbReference type="ARBA" id="ARBA00022475"/>
    </source>
</evidence>
<feature type="region of interest" description="Disordered" evidence="6">
    <location>
        <begin position="78"/>
        <end position="105"/>
    </location>
</feature>
<name>A0A9P6XXN6_9FUNG</name>
<gene>
    <name evidence="7" type="ORF">G6F50_015502</name>
</gene>
<protein>
    <submittedName>
        <fullName evidence="7">Uncharacterized protein</fullName>
    </submittedName>
</protein>
<comment type="subcellular location">
    <subcellularLocation>
        <location evidence="1">Cell membrane</location>
        <topology evidence="1">Multi-pass membrane protein</topology>
    </subcellularLocation>
</comment>
<accession>A0A9P6XXN6</accession>
<dbReference type="Pfam" id="PF02322">
    <property type="entry name" value="Cyt_bd_oxida_II"/>
    <property type="match status" value="1"/>
</dbReference>
<organism evidence="7 8">
    <name type="scientific">Rhizopus delemar</name>
    <dbReference type="NCBI Taxonomy" id="936053"/>
    <lineage>
        <taxon>Eukaryota</taxon>
        <taxon>Fungi</taxon>
        <taxon>Fungi incertae sedis</taxon>
        <taxon>Mucoromycota</taxon>
        <taxon>Mucoromycotina</taxon>
        <taxon>Mucoromycetes</taxon>
        <taxon>Mucorales</taxon>
        <taxon>Mucorineae</taxon>
        <taxon>Rhizopodaceae</taxon>
        <taxon>Rhizopus</taxon>
    </lineage>
</organism>
<evidence type="ECO:0000256" key="6">
    <source>
        <dbReference type="SAM" id="MobiDB-lite"/>
    </source>
</evidence>
<evidence type="ECO:0000256" key="1">
    <source>
        <dbReference type="ARBA" id="ARBA00004651"/>
    </source>
</evidence>
<sequence>MDGFALGVGTLLPFVARNDAERRLVINTIGPVWEGNQLLRVLPGDVRDPVRADPASGRFQVPQQDAQRTLAQHLGLGAVHRRLHPGADHGRGGGQRGAGRAVPLR</sequence>
<keyword evidence="8" id="KW-1185">Reference proteome</keyword>
<comment type="caution">
    <text evidence="7">The sequence shown here is derived from an EMBL/GenBank/DDBJ whole genome shotgun (WGS) entry which is preliminary data.</text>
</comment>
<proteinExistence type="predicted"/>
<keyword evidence="5" id="KW-0472">Membrane</keyword>
<dbReference type="EMBL" id="JAANIU010008629">
    <property type="protein sequence ID" value="KAG1534662.1"/>
    <property type="molecule type" value="Genomic_DNA"/>
</dbReference>
<evidence type="ECO:0000313" key="8">
    <source>
        <dbReference type="Proteomes" id="UP000740926"/>
    </source>
</evidence>
<dbReference type="InterPro" id="IPR003317">
    <property type="entry name" value="Cyt-d_oxidase_su2"/>
</dbReference>
<dbReference type="Proteomes" id="UP000740926">
    <property type="component" value="Unassembled WGS sequence"/>
</dbReference>
<evidence type="ECO:0000256" key="5">
    <source>
        <dbReference type="ARBA" id="ARBA00023136"/>
    </source>
</evidence>
<dbReference type="AlphaFoldDB" id="A0A9P6XXN6"/>
<keyword evidence="2" id="KW-1003">Cell membrane</keyword>
<reference evidence="7 8" key="1">
    <citation type="journal article" date="2020" name="Microb. Genom.">
        <title>Genetic diversity of clinical and environmental Mucorales isolates obtained from an investigation of mucormycosis cases among solid organ transplant recipients.</title>
        <authorList>
            <person name="Nguyen M.H."/>
            <person name="Kaul D."/>
            <person name="Muto C."/>
            <person name="Cheng S.J."/>
            <person name="Richter R.A."/>
            <person name="Bruno V.M."/>
            <person name="Liu G."/>
            <person name="Beyhan S."/>
            <person name="Sundermann A.J."/>
            <person name="Mounaud S."/>
            <person name="Pasculle A.W."/>
            <person name="Nierman W.C."/>
            <person name="Driscoll E."/>
            <person name="Cumbie R."/>
            <person name="Clancy C.J."/>
            <person name="Dupont C.L."/>
        </authorList>
    </citation>
    <scope>NUCLEOTIDE SEQUENCE [LARGE SCALE GENOMIC DNA]</scope>
    <source>
        <strain evidence="7 8">GL24</strain>
    </source>
</reference>
<keyword evidence="4" id="KW-1133">Transmembrane helix</keyword>
<evidence type="ECO:0000256" key="4">
    <source>
        <dbReference type="ARBA" id="ARBA00022989"/>
    </source>
</evidence>
<evidence type="ECO:0000313" key="7">
    <source>
        <dbReference type="EMBL" id="KAG1534662.1"/>
    </source>
</evidence>
<dbReference type="GO" id="GO:0005886">
    <property type="term" value="C:plasma membrane"/>
    <property type="evidence" value="ECO:0007669"/>
    <property type="project" value="UniProtKB-SubCell"/>
</dbReference>
<keyword evidence="3" id="KW-0812">Transmembrane</keyword>